<dbReference type="InterPro" id="IPR000182">
    <property type="entry name" value="GNAT_dom"/>
</dbReference>
<protein>
    <submittedName>
        <fullName evidence="2">Acetyltransferase</fullName>
    </submittedName>
</protein>
<organism evidence="2 3">
    <name type="scientific">Dictyobacter aurantiacus</name>
    <dbReference type="NCBI Taxonomy" id="1936993"/>
    <lineage>
        <taxon>Bacteria</taxon>
        <taxon>Bacillati</taxon>
        <taxon>Chloroflexota</taxon>
        <taxon>Ktedonobacteria</taxon>
        <taxon>Ktedonobacterales</taxon>
        <taxon>Dictyobacteraceae</taxon>
        <taxon>Dictyobacter</taxon>
    </lineage>
</organism>
<dbReference type="Gene3D" id="3.40.630.30">
    <property type="match status" value="1"/>
</dbReference>
<dbReference type="InterPro" id="IPR016181">
    <property type="entry name" value="Acyl_CoA_acyltransferase"/>
</dbReference>
<dbReference type="PANTHER" id="PTHR43415:SF3">
    <property type="entry name" value="GNAT-FAMILY ACETYLTRANSFERASE"/>
    <property type="match status" value="1"/>
</dbReference>
<accession>A0A401ZJN7</accession>
<gene>
    <name evidence="2" type="ORF">KDAU_43670</name>
</gene>
<dbReference type="GO" id="GO:0016747">
    <property type="term" value="F:acyltransferase activity, transferring groups other than amino-acyl groups"/>
    <property type="evidence" value="ECO:0007669"/>
    <property type="project" value="InterPro"/>
</dbReference>
<evidence type="ECO:0000313" key="2">
    <source>
        <dbReference type="EMBL" id="GCE07038.1"/>
    </source>
</evidence>
<dbReference type="CDD" id="cd04301">
    <property type="entry name" value="NAT_SF"/>
    <property type="match status" value="1"/>
</dbReference>
<name>A0A401ZJN7_9CHLR</name>
<feature type="domain" description="N-acetyltransferase" evidence="1">
    <location>
        <begin position="20"/>
        <end position="186"/>
    </location>
</feature>
<dbReference type="Proteomes" id="UP000287224">
    <property type="component" value="Unassembled WGS sequence"/>
</dbReference>
<dbReference type="OrthoDB" id="9802340at2"/>
<dbReference type="EMBL" id="BIFQ01000001">
    <property type="protein sequence ID" value="GCE07038.1"/>
    <property type="molecule type" value="Genomic_DNA"/>
</dbReference>
<evidence type="ECO:0000259" key="1">
    <source>
        <dbReference type="PROSITE" id="PS51186"/>
    </source>
</evidence>
<dbReference type="RefSeq" id="WP_126597986.1">
    <property type="nucleotide sequence ID" value="NZ_BIFQ01000001.1"/>
</dbReference>
<evidence type="ECO:0000313" key="3">
    <source>
        <dbReference type="Proteomes" id="UP000287224"/>
    </source>
</evidence>
<comment type="caution">
    <text evidence="2">The sequence shown here is derived from an EMBL/GenBank/DDBJ whole genome shotgun (WGS) entry which is preliminary data.</text>
</comment>
<keyword evidence="2" id="KW-0808">Transferase</keyword>
<dbReference type="PANTHER" id="PTHR43415">
    <property type="entry name" value="SPERMIDINE N(1)-ACETYLTRANSFERASE"/>
    <property type="match status" value="1"/>
</dbReference>
<dbReference type="PROSITE" id="PS51186">
    <property type="entry name" value="GNAT"/>
    <property type="match status" value="1"/>
</dbReference>
<dbReference type="SUPFAM" id="SSF55729">
    <property type="entry name" value="Acyl-CoA N-acyltransferases (Nat)"/>
    <property type="match status" value="1"/>
</dbReference>
<dbReference type="Pfam" id="PF00583">
    <property type="entry name" value="Acetyltransf_1"/>
    <property type="match status" value="1"/>
</dbReference>
<keyword evidence="3" id="KW-1185">Reference proteome</keyword>
<reference evidence="3" key="1">
    <citation type="submission" date="2018-12" db="EMBL/GenBank/DDBJ databases">
        <title>Tengunoibacter tsumagoiensis gen. nov., sp. nov., Dictyobacter kobayashii sp. nov., D. alpinus sp. nov., and D. joshuensis sp. nov. and description of Dictyobacteraceae fam. nov. within the order Ktedonobacterales isolated from Tengu-no-mugimeshi.</title>
        <authorList>
            <person name="Wang C.M."/>
            <person name="Zheng Y."/>
            <person name="Sakai Y."/>
            <person name="Toyoda A."/>
            <person name="Minakuchi Y."/>
            <person name="Abe K."/>
            <person name="Yokota A."/>
            <person name="Yabe S."/>
        </authorList>
    </citation>
    <scope>NUCLEOTIDE SEQUENCE [LARGE SCALE GENOMIC DNA]</scope>
    <source>
        <strain evidence="3">S-27</strain>
    </source>
</reference>
<sequence length="191" mass="21732">MQSNTFERVQHFLLRDNLQMTLRPARTEDAGELLTFVEQIAGESENISFGPGEFGMTEEEERAYLQQVAATPTSLYLVAEIAGEIAGTLTFNAGKRPRVRHAGEFGISIARKYWNLGIGGRMLTYLIDWARQSGIIRKLNLRVRVDNLAAIHLYERMGFVHEGRVSREFYVRDQFVDVYHMGLPIDPLPEA</sequence>
<dbReference type="AlphaFoldDB" id="A0A401ZJN7"/>
<proteinExistence type="predicted"/>